<feature type="region of interest" description="Disordered" evidence="2">
    <location>
        <begin position="490"/>
        <end position="540"/>
    </location>
</feature>
<dbReference type="OrthoDB" id="9909311at2759"/>
<organism evidence="4">
    <name type="scientific">Microbotryum lychnidis-dioicae (strain p1A1 Lamole / MvSl-1064)</name>
    <name type="common">Anther smut fungus</name>
    <dbReference type="NCBI Taxonomy" id="683840"/>
    <lineage>
        <taxon>Eukaryota</taxon>
        <taxon>Fungi</taxon>
        <taxon>Dikarya</taxon>
        <taxon>Basidiomycota</taxon>
        <taxon>Pucciniomycotina</taxon>
        <taxon>Microbotryomycetes</taxon>
        <taxon>Microbotryales</taxon>
        <taxon>Microbotryaceae</taxon>
        <taxon>Microbotryum</taxon>
    </lineage>
</organism>
<dbReference type="InterPro" id="IPR006600">
    <property type="entry name" value="HTH_CenpB_DNA-bd_dom"/>
</dbReference>
<dbReference type="PROSITE" id="PS51253">
    <property type="entry name" value="HTH_CENPB"/>
    <property type="match status" value="1"/>
</dbReference>
<feature type="region of interest" description="Disordered" evidence="2">
    <location>
        <begin position="740"/>
        <end position="915"/>
    </location>
</feature>
<dbReference type="HOGENOM" id="CLU_268082_0_0_1"/>
<keyword evidence="6" id="KW-1185">Reference proteome</keyword>
<sequence length="1227" mass="128335">MIMNTAELSLSPAQQRPYASSQRLRSASTQHRLQFGDERVYTGSIDDYGASAGWAPQPSDGSGPGSGGGGGTNAHHYQAQRSVSSSSSGGNLHAGLGQHEEVFLDLSASFNSAYPSISSGYPSSSSSYAHDGLGPSEMDVDATMAPMGAYQFDPSLSDHEQQSDHASQSHAHEYDQRQESCHRHENPPRHQQFQQQYQPHHSLTPSTDVNSAADLVSSDHYYGQPAPPSTAVSTNEASEDDAPLSSPYLGSPPSSPTKGSRARTRFQNRISKAQPYPTSSSASPARSRSGSIKSSMLPSLSISTSHQSGSASSSPSLFPGGLPSPYRQSSTPNSATMDPSQSIRSSSPSSASSVSGNAMSRASSFSAASSIPPNEAALSEALAASTASMASMASAVSSANLYRSSASSTTATPVTVSRSQSRRGSPTKNSTGRVRKLCDIDRREVCLYSAANPGMKQDLIASKFDIDRTTVSKILRDKTKWLAIVGPRPETAVAESPDSAATPSAGDNPSSPPSVATPHQSLTFPRTPHHGAVTSSTPMSMTSSISGLFSELSTTGTPSISHNRSSFDSTGISKIDSEVLNWVQSSMRIGAEPSDEALKTKAKEVAKRHRGLEMFKATGAWLDNFKTRTGLDRLLTARNTIVEESNLSDVSEDHLESHDDDDEHAEGGDRTQRGKTKKSKRQSILRRNHNEGAAASSSPLKSSETFGSSGGATSLPNTLKASKMEADSRTPLRQAFAGSMAGDTSLDSEATPTHSTVHSRATSATASASTDQEFNEAFAQYGTESTGSSIDQRRASPYGKGPTMSTPSRNGSFGSNKSLSTNGYSPSDPSQSPFAFGGFPPDGNNANAFGNPFPHSNSGGSGSNATDYPLKSPFQTSSRQSSSQSLYSASFSAASGLPGSTDNSPQATYNPHGRSFSIASSTSSFSGLTAFSSQTSQGTPLSTSMSHSQSSSVPSTPAMGTSGYYSHGPTGTLSQLQAAFGTGQAPQAPVQISPQTVAPYLIQRGASEQSPQRIGLARRQTISGFPSPNSFQSVDLAPPSHVQSQAASQQTLRRPSTASISDFAIATTAPGSGSSTPVTALQAFEGLMMAHRWLNSQDASGFTQPGDLIASSDLRNRLAERLGLDLPSEAPGPLPRSASMSASMSLPGSRGATPSLSSSTTSNASAIHTGGKVQFPKSPSRPTRMRSGRTQSTSSIPQFSRSHSTLSLLDASMAEESQQHSHVSLHQ</sequence>
<feature type="domain" description="HTH CENPB-type" evidence="3">
    <location>
        <begin position="563"/>
        <end position="635"/>
    </location>
</feature>
<feature type="compositionally biased region" description="Polar residues" evidence="2">
    <location>
        <begin position="898"/>
        <end position="909"/>
    </location>
</feature>
<evidence type="ECO:0000256" key="2">
    <source>
        <dbReference type="SAM" id="MobiDB-lite"/>
    </source>
</evidence>
<feature type="region of interest" description="Disordered" evidence="2">
    <location>
        <begin position="1022"/>
        <end position="1056"/>
    </location>
</feature>
<dbReference type="EnsemblFungi" id="MVLG_02450T0">
    <property type="protein sequence ID" value="MVLG_02450T0"/>
    <property type="gene ID" value="MVLG_02450"/>
</dbReference>
<feature type="compositionally biased region" description="Low complexity" evidence="2">
    <location>
        <begin position="340"/>
        <end position="357"/>
    </location>
</feature>
<feature type="compositionally biased region" description="Low complexity" evidence="2">
    <location>
        <begin position="929"/>
        <end position="957"/>
    </location>
</feature>
<feature type="region of interest" description="Disordered" evidence="2">
    <location>
        <begin position="1"/>
        <end position="94"/>
    </location>
</feature>
<feature type="region of interest" description="Disordered" evidence="2">
    <location>
        <begin position="117"/>
        <end position="357"/>
    </location>
</feature>
<evidence type="ECO:0000259" key="3">
    <source>
        <dbReference type="PROSITE" id="PS51253"/>
    </source>
</evidence>
<dbReference type="Proteomes" id="UP000017200">
    <property type="component" value="Unassembled WGS sequence"/>
</dbReference>
<reference evidence="4 6" key="3">
    <citation type="journal article" date="2015" name="BMC Genomics">
        <title>Sex and parasites: genomic and transcriptomic analysis of Microbotryum lychnidis-dioicae, the biotrophic and plant-castrating anther smut fungus.</title>
        <authorList>
            <person name="Perlin M.H."/>
            <person name="Amselem J."/>
            <person name="Fontanillas E."/>
            <person name="Toh S.S."/>
            <person name="Chen Z."/>
            <person name="Goldberg J."/>
            <person name="Duplessis S."/>
            <person name="Henrissat B."/>
            <person name="Young S."/>
            <person name="Zeng Q."/>
            <person name="Aguileta G."/>
            <person name="Petit E."/>
            <person name="Badouin H."/>
            <person name="Andrews J."/>
            <person name="Razeeq D."/>
            <person name="Gabaldon T."/>
            <person name="Quesneville H."/>
            <person name="Giraud T."/>
            <person name="Hood M.E."/>
            <person name="Schultz D.J."/>
            <person name="Cuomo C.A."/>
        </authorList>
    </citation>
    <scope>NUCLEOTIDE SEQUENCE [LARGE SCALE GENOMIC DNA]</scope>
    <source>
        <strain evidence="6">p1A1 Lamole</strain>
        <strain evidence="4">P1A1 Lamole</strain>
    </source>
</reference>
<reference evidence="4" key="2">
    <citation type="submission" date="2010-11" db="EMBL/GenBank/DDBJ databases">
        <authorList>
            <consortium name="The Broad Institute Genome Sequencing Platform"/>
            <person name="Earl A."/>
            <person name="Ward D."/>
            <person name="Feldgarden M."/>
            <person name="Gevers D."/>
            <person name="Butler R."/>
            <person name="Young S.K."/>
            <person name="Zeng Q."/>
            <person name="Gargeya S."/>
            <person name="Fitzgerald M."/>
            <person name="Haas B."/>
            <person name="Abouelleil A."/>
            <person name="Alvarado L."/>
            <person name="Arachchi H.M."/>
            <person name="Berlin A."/>
            <person name="Brown A."/>
            <person name="Chapman S.B."/>
            <person name="Chen Z."/>
            <person name="Dunbar C."/>
            <person name="Freedman E."/>
            <person name="Gearin G."/>
            <person name="Gellesch M."/>
            <person name="Goldberg J."/>
            <person name="Griggs A."/>
            <person name="Gujja S."/>
            <person name="Heilman E."/>
            <person name="Heiman D."/>
            <person name="Howarth C."/>
            <person name="Larson L."/>
            <person name="Lui A."/>
            <person name="MacDonald P.J.P."/>
            <person name="Mehta T."/>
            <person name="Montmayeur A."/>
            <person name="Murphy C."/>
            <person name="Neiman D."/>
            <person name="Pearson M."/>
            <person name="Priest M."/>
            <person name="Roberts A."/>
            <person name="Saif S."/>
            <person name="Shea T."/>
            <person name="Shenoy N."/>
            <person name="Sisk P."/>
            <person name="Stolte C."/>
            <person name="Sykes S."/>
            <person name="White J."/>
            <person name="Yandava C."/>
            <person name="Wortman J."/>
            <person name="Nusbaum C."/>
            <person name="Birren B."/>
        </authorList>
    </citation>
    <scope>NUCLEOTIDE SEQUENCE</scope>
    <source>
        <strain evidence="4">P1A1 Lamole</strain>
    </source>
</reference>
<feature type="compositionally biased region" description="Polar residues" evidence="2">
    <location>
        <begin position="803"/>
        <end position="833"/>
    </location>
</feature>
<feature type="compositionally biased region" description="Polar residues" evidence="2">
    <location>
        <begin position="499"/>
        <end position="524"/>
    </location>
</feature>
<dbReference type="GO" id="GO:0003677">
    <property type="term" value="F:DNA binding"/>
    <property type="evidence" value="ECO:0007669"/>
    <property type="project" value="UniProtKB-KW"/>
</dbReference>
<feature type="compositionally biased region" description="Low complexity" evidence="2">
    <location>
        <begin position="189"/>
        <end position="201"/>
    </location>
</feature>
<feature type="compositionally biased region" description="Low complexity" evidence="2">
    <location>
        <begin position="117"/>
        <end position="129"/>
    </location>
</feature>
<feature type="region of interest" description="Disordered" evidence="2">
    <location>
        <begin position="645"/>
        <end position="728"/>
    </location>
</feature>
<feature type="compositionally biased region" description="Low complexity" evidence="2">
    <location>
        <begin position="243"/>
        <end position="252"/>
    </location>
</feature>
<dbReference type="InterPro" id="IPR009057">
    <property type="entry name" value="Homeodomain-like_sf"/>
</dbReference>
<accession>U5H572</accession>
<feature type="compositionally biased region" description="Basic and acidic residues" evidence="2">
    <location>
        <begin position="170"/>
        <end position="188"/>
    </location>
</feature>
<feature type="region of interest" description="Disordered" evidence="2">
    <location>
        <begin position="1124"/>
        <end position="1227"/>
    </location>
</feature>
<gene>
    <name evidence="4" type="ORF">MVLG_02450</name>
</gene>
<feature type="compositionally biased region" description="Polar residues" evidence="2">
    <location>
        <begin position="695"/>
        <end position="720"/>
    </location>
</feature>
<reference evidence="5" key="4">
    <citation type="submission" date="2015-06" db="UniProtKB">
        <authorList>
            <consortium name="EnsemblFungi"/>
        </authorList>
    </citation>
    <scope>IDENTIFICATION</scope>
</reference>
<dbReference type="OMA" id="AHFGYER"/>
<feature type="compositionally biased region" description="Polar residues" evidence="2">
    <location>
        <begin position="422"/>
        <end position="432"/>
    </location>
</feature>
<feature type="compositionally biased region" description="Polar residues" evidence="2">
    <location>
        <begin position="1188"/>
        <end position="1207"/>
    </location>
</feature>
<evidence type="ECO:0000313" key="5">
    <source>
        <dbReference type="EnsemblFungi" id="MVLG_02450T0"/>
    </source>
</evidence>
<feature type="compositionally biased region" description="Low complexity" evidence="2">
    <location>
        <begin position="279"/>
        <end position="325"/>
    </location>
</feature>
<keyword evidence="1" id="KW-0238">DNA-binding</keyword>
<feature type="region of interest" description="Disordered" evidence="2">
    <location>
        <begin position="404"/>
        <end position="433"/>
    </location>
</feature>
<feature type="compositionally biased region" description="Low complexity" evidence="2">
    <location>
        <begin position="872"/>
        <end position="895"/>
    </location>
</feature>
<name>U5H572_USTV1</name>
<feature type="compositionally biased region" description="Low complexity" evidence="2">
    <location>
        <begin position="753"/>
        <end position="770"/>
    </location>
</feature>
<feature type="compositionally biased region" description="Polar residues" evidence="2">
    <location>
        <begin position="844"/>
        <end position="866"/>
    </location>
</feature>
<dbReference type="Pfam" id="PF03221">
    <property type="entry name" value="HTH_Tnp_Tc5"/>
    <property type="match status" value="1"/>
</dbReference>
<feature type="compositionally biased region" description="Polar residues" evidence="2">
    <location>
        <begin position="1"/>
        <end position="32"/>
    </location>
</feature>
<dbReference type="AlphaFoldDB" id="U5H572"/>
<evidence type="ECO:0000313" key="4">
    <source>
        <dbReference type="EMBL" id="KDE07227.1"/>
    </source>
</evidence>
<evidence type="ECO:0000313" key="6">
    <source>
        <dbReference type="Proteomes" id="UP000017200"/>
    </source>
</evidence>
<protein>
    <recommendedName>
        <fullName evidence="3">HTH CENPB-type domain-containing protein</fullName>
    </recommendedName>
</protein>
<reference evidence="6" key="1">
    <citation type="submission" date="2010-11" db="EMBL/GenBank/DDBJ databases">
        <title>The genome sequence of Microbotryum violaceum strain p1A1 Lamole.</title>
        <authorList>
            <person name="Cuomo C."/>
            <person name="Perlin M."/>
            <person name="Young S.K."/>
            <person name="Zeng Q."/>
            <person name="Gargeya S."/>
            <person name="Alvarado L."/>
            <person name="Berlin A."/>
            <person name="Chapman S.B."/>
            <person name="Chen Z."/>
            <person name="Freedman E."/>
            <person name="Gellesch M."/>
            <person name="Goldberg J."/>
            <person name="Griggs A."/>
            <person name="Gujja S."/>
            <person name="Heilman E."/>
            <person name="Heiman D."/>
            <person name="Howarth C."/>
            <person name="Mehta T."/>
            <person name="Neiman D."/>
            <person name="Pearson M."/>
            <person name="Roberts A."/>
            <person name="Saif S."/>
            <person name="Shea T."/>
            <person name="Shenoy N."/>
            <person name="Sisk P."/>
            <person name="Stolte C."/>
            <person name="Sykes S."/>
            <person name="White J."/>
            <person name="Yandava C."/>
            <person name="Haas B."/>
            <person name="Nusbaum C."/>
            <person name="Birren B."/>
        </authorList>
    </citation>
    <scope>NUCLEOTIDE SEQUENCE [LARGE SCALE GENOMIC DNA]</scope>
    <source>
        <strain evidence="6">p1A1 Lamole</strain>
    </source>
</reference>
<proteinExistence type="predicted"/>
<feature type="region of interest" description="Disordered" evidence="2">
    <location>
        <begin position="929"/>
        <end position="967"/>
    </location>
</feature>
<feature type="compositionally biased region" description="Gly residues" evidence="2">
    <location>
        <begin position="62"/>
        <end position="72"/>
    </location>
</feature>
<feature type="compositionally biased region" description="Polar residues" evidence="2">
    <location>
        <begin position="326"/>
        <end position="339"/>
    </location>
</feature>
<feature type="compositionally biased region" description="Low complexity" evidence="2">
    <location>
        <begin position="1152"/>
        <end position="1166"/>
    </location>
</feature>
<dbReference type="EMBL" id="AEIJ01000238">
    <property type="status" value="NOT_ANNOTATED_CDS"/>
    <property type="molecule type" value="Genomic_DNA"/>
</dbReference>
<dbReference type="EMBL" id="GL541661">
    <property type="protein sequence ID" value="KDE07227.1"/>
    <property type="molecule type" value="Genomic_DNA"/>
</dbReference>
<dbReference type="SUPFAM" id="SSF46689">
    <property type="entry name" value="Homeodomain-like"/>
    <property type="match status" value="1"/>
</dbReference>
<dbReference type="STRING" id="683840.U5H572"/>
<feature type="compositionally biased region" description="Low complexity" evidence="2">
    <location>
        <begin position="404"/>
        <end position="419"/>
    </location>
</feature>
<dbReference type="InParanoid" id="U5H572"/>
<feature type="compositionally biased region" description="Polar residues" evidence="2">
    <location>
        <begin position="1041"/>
        <end position="1056"/>
    </location>
</feature>
<feature type="compositionally biased region" description="Basic residues" evidence="2">
    <location>
        <begin position="673"/>
        <end position="687"/>
    </location>
</feature>
<dbReference type="Gene3D" id="1.10.10.60">
    <property type="entry name" value="Homeodomain-like"/>
    <property type="match status" value="2"/>
</dbReference>
<feature type="compositionally biased region" description="Polar residues" evidence="2">
    <location>
        <begin position="1022"/>
        <end position="1033"/>
    </location>
</feature>
<evidence type="ECO:0000256" key="1">
    <source>
        <dbReference type="ARBA" id="ARBA00023125"/>
    </source>
</evidence>